<dbReference type="Proteomes" id="UP001500791">
    <property type="component" value="Unassembled WGS sequence"/>
</dbReference>
<protein>
    <submittedName>
        <fullName evidence="2">Ligase-associated DNA damage response endonuclease PdeM</fullName>
    </submittedName>
</protein>
<dbReference type="GO" id="GO:0016874">
    <property type="term" value="F:ligase activity"/>
    <property type="evidence" value="ECO:0007669"/>
    <property type="project" value="UniProtKB-KW"/>
</dbReference>
<dbReference type="GO" id="GO:0004519">
    <property type="term" value="F:endonuclease activity"/>
    <property type="evidence" value="ECO:0007669"/>
    <property type="project" value="UniProtKB-KW"/>
</dbReference>
<gene>
    <name evidence="2" type="primary">pdeM</name>
    <name evidence="2" type="ORF">GCM10009093_25620</name>
</gene>
<dbReference type="InterPro" id="IPR029052">
    <property type="entry name" value="Metallo-depent_PP-like"/>
</dbReference>
<dbReference type="NCBIfam" id="TIGR04123">
    <property type="entry name" value="P_estr_lig_assc"/>
    <property type="match status" value="1"/>
</dbReference>
<feature type="domain" description="Calcineurin-like phosphoesterase" evidence="1">
    <location>
        <begin position="27"/>
        <end position="127"/>
    </location>
</feature>
<keyword evidence="2" id="KW-0378">Hydrolase</keyword>
<dbReference type="PANTHER" id="PTHR39323:SF1">
    <property type="entry name" value="BLR1149 PROTEIN"/>
    <property type="match status" value="1"/>
</dbReference>
<evidence type="ECO:0000259" key="1">
    <source>
        <dbReference type="Pfam" id="PF00149"/>
    </source>
</evidence>
<sequence>MSMLINVAEEPVHLRAAGTLWLPQFSTLVVADLHLEKGSAYAVGGQLLPPYDTRETLERLATEIRALNPQRLVLLGDSLHDMDAVSRVARDDADAIRQLAQSLELVWISGNHDPDGGAAFGGQSIETLNLGRLKLCHEPKPVQVFGEIAGHLHPCAKLRGSGVTIRRRCFITDGQRLILPAFGSYTGGLNVRDEAFSDLFSSQPDVFLTGRKITRLKFEQLSPDRDHTIKRHRLLQ</sequence>
<accession>A0ABP3ICI0</accession>
<dbReference type="InterPro" id="IPR026336">
    <property type="entry name" value="PdeM-like"/>
</dbReference>
<keyword evidence="2" id="KW-0436">Ligase</keyword>
<evidence type="ECO:0000313" key="2">
    <source>
        <dbReference type="EMBL" id="GAA0397871.1"/>
    </source>
</evidence>
<dbReference type="Pfam" id="PF00149">
    <property type="entry name" value="Metallophos"/>
    <property type="match status" value="1"/>
</dbReference>
<organism evidence="2 3">
    <name type="scientific">Brevundimonas terrae</name>
    <dbReference type="NCBI Taxonomy" id="363631"/>
    <lineage>
        <taxon>Bacteria</taxon>
        <taxon>Pseudomonadati</taxon>
        <taxon>Pseudomonadota</taxon>
        <taxon>Alphaproteobacteria</taxon>
        <taxon>Caulobacterales</taxon>
        <taxon>Caulobacteraceae</taxon>
        <taxon>Brevundimonas</taxon>
    </lineage>
</organism>
<dbReference type="SUPFAM" id="SSF56300">
    <property type="entry name" value="Metallo-dependent phosphatases"/>
    <property type="match status" value="1"/>
</dbReference>
<keyword evidence="2" id="KW-0540">Nuclease</keyword>
<dbReference type="Gene3D" id="3.60.21.10">
    <property type="match status" value="1"/>
</dbReference>
<dbReference type="PANTHER" id="PTHR39323">
    <property type="entry name" value="BLR1149 PROTEIN"/>
    <property type="match status" value="1"/>
</dbReference>
<dbReference type="PIRSF" id="PIRSF000887">
    <property type="entry name" value="Pesterase_MJ0037"/>
    <property type="match status" value="1"/>
</dbReference>
<reference evidence="3" key="1">
    <citation type="journal article" date="2019" name="Int. J. Syst. Evol. Microbiol.">
        <title>The Global Catalogue of Microorganisms (GCM) 10K type strain sequencing project: providing services to taxonomists for standard genome sequencing and annotation.</title>
        <authorList>
            <consortium name="The Broad Institute Genomics Platform"/>
            <consortium name="The Broad Institute Genome Sequencing Center for Infectious Disease"/>
            <person name="Wu L."/>
            <person name="Ma J."/>
        </authorList>
    </citation>
    <scope>NUCLEOTIDE SEQUENCE [LARGE SCALE GENOMIC DNA]</scope>
    <source>
        <strain evidence="3">JCM 13476</strain>
    </source>
</reference>
<dbReference type="EMBL" id="BAAAEJ010000009">
    <property type="protein sequence ID" value="GAA0397871.1"/>
    <property type="molecule type" value="Genomic_DNA"/>
</dbReference>
<keyword evidence="3" id="KW-1185">Reference proteome</keyword>
<proteinExistence type="predicted"/>
<dbReference type="InterPro" id="IPR004843">
    <property type="entry name" value="Calcineurin-like_PHP"/>
</dbReference>
<evidence type="ECO:0000313" key="3">
    <source>
        <dbReference type="Proteomes" id="UP001500791"/>
    </source>
</evidence>
<name>A0ABP3ICI0_9CAUL</name>
<dbReference type="InterPro" id="IPR024173">
    <property type="entry name" value="Pesterase_MJ0037-like"/>
</dbReference>
<comment type="caution">
    <text evidence="2">The sequence shown here is derived from an EMBL/GenBank/DDBJ whole genome shotgun (WGS) entry which is preliminary data.</text>
</comment>
<keyword evidence="2" id="KW-0255">Endonuclease</keyword>
<dbReference type="RefSeq" id="WP_167178280.1">
    <property type="nucleotide sequence ID" value="NZ_BAAAEJ010000009.1"/>
</dbReference>